<accession>A0A381N6W3</accession>
<feature type="compositionally biased region" description="Basic and acidic residues" evidence="1">
    <location>
        <begin position="1"/>
        <end position="20"/>
    </location>
</feature>
<evidence type="ECO:0000313" key="2">
    <source>
        <dbReference type="EMBL" id="SUZ50351.1"/>
    </source>
</evidence>
<organism evidence="2">
    <name type="scientific">marine metagenome</name>
    <dbReference type="NCBI Taxonomy" id="408172"/>
    <lineage>
        <taxon>unclassified sequences</taxon>
        <taxon>metagenomes</taxon>
        <taxon>ecological metagenomes</taxon>
    </lineage>
</organism>
<evidence type="ECO:0000256" key="1">
    <source>
        <dbReference type="SAM" id="MobiDB-lite"/>
    </source>
</evidence>
<proteinExistence type="predicted"/>
<gene>
    <name evidence="2" type="ORF">METZ01_LOCUS3205</name>
</gene>
<feature type="region of interest" description="Disordered" evidence="1">
    <location>
        <begin position="1"/>
        <end position="31"/>
    </location>
</feature>
<dbReference type="EMBL" id="UINC01000166">
    <property type="protein sequence ID" value="SUZ50351.1"/>
    <property type="molecule type" value="Genomic_DNA"/>
</dbReference>
<reference evidence="2" key="1">
    <citation type="submission" date="2018-05" db="EMBL/GenBank/DDBJ databases">
        <authorList>
            <person name="Lanie J.A."/>
            <person name="Ng W.-L."/>
            <person name="Kazmierczak K.M."/>
            <person name="Andrzejewski T.M."/>
            <person name="Davidsen T.M."/>
            <person name="Wayne K.J."/>
            <person name="Tettelin H."/>
            <person name="Glass J.I."/>
            <person name="Rusch D."/>
            <person name="Podicherti R."/>
            <person name="Tsui H.-C.T."/>
            <person name="Winkler M.E."/>
        </authorList>
    </citation>
    <scope>NUCLEOTIDE SEQUENCE</scope>
</reference>
<protein>
    <submittedName>
        <fullName evidence="2">Uncharacterized protein</fullName>
    </submittedName>
</protein>
<name>A0A381N6W3_9ZZZZ</name>
<dbReference type="AlphaFoldDB" id="A0A381N6W3"/>
<sequence length="31" mass="3701">MEFRLYHDPDSSCYIERDETLPPPASSIQFR</sequence>